<gene>
    <name evidence="2" type="ORF">CANCADRAFT_1467</name>
</gene>
<dbReference type="AlphaFoldDB" id="A0A1E4TM96"/>
<protein>
    <submittedName>
        <fullName evidence="2">Uncharacterized protein</fullName>
    </submittedName>
</protein>
<name>A0A1E4TM96_9ASCO</name>
<evidence type="ECO:0000313" key="3">
    <source>
        <dbReference type="Proteomes" id="UP000095023"/>
    </source>
</evidence>
<proteinExistence type="predicted"/>
<organism evidence="2 3">
    <name type="scientific">Tortispora caseinolytica NRRL Y-17796</name>
    <dbReference type="NCBI Taxonomy" id="767744"/>
    <lineage>
        <taxon>Eukaryota</taxon>
        <taxon>Fungi</taxon>
        <taxon>Dikarya</taxon>
        <taxon>Ascomycota</taxon>
        <taxon>Saccharomycotina</taxon>
        <taxon>Trigonopsidomycetes</taxon>
        <taxon>Trigonopsidales</taxon>
        <taxon>Trigonopsidaceae</taxon>
        <taxon>Tortispora</taxon>
    </lineage>
</organism>
<feature type="compositionally biased region" description="Basic and acidic residues" evidence="1">
    <location>
        <begin position="89"/>
        <end position="99"/>
    </location>
</feature>
<reference evidence="3" key="1">
    <citation type="submission" date="2016-02" db="EMBL/GenBank/DDBJ databases">
        <title>Comparative genomics of biotechnologically important yeasts.</title>
        <authorList>
            <consortium name="DOE Joint Genome Institute"/>
            <person name="Riley R."/>
            <person name="Haridas S."/>
            <person name="Wolfe K.H."/>
            <person name="Lopes M.R."/>
            <person name="Hittinger C.T."/>
            <person name="Goker M."/>
            <person name="Salamov A."/>
            <person name="Wisecaver J."/>
            <person name="Long T.M."/>
            <person name="Aerts A.L."/>
            <person name="Barry K."/>
            <person name="Choi C."/>
            <person name="Clum A."/>
            <person name="Coughlan A.Y."/>
            <person name="Deshpande S."/>
            <person name="Douglass A.P."/>
            <person name="Hanson S.J."/>
            <person name="Klenk H.-P."/>
            <person name="Labutti K."/>
            <person name="Lapidus A."/>
            <person name="Lindquist E."/>
            <person name="Lipzen A."/>
            <person name="Meier-Kolthoff J.P."/>
            <person name="Ohm R.A."/>
            <person name="Otillar R.P."/>
            <person name="Pangilinan J."/>
            <person name="Peng Y."/>
            <person name="Rokas A."/>
            <person name="Rosa C.A."/>
            <person name="Scheuner C."/>
            <person name="Sibirny A.A."/>
            <person name="Slot J.C."/>
            <person name="Stielow J.B."/>
            <person name="Sun H."/>
            <person name="Kurtzman C.P."/>
            <person name="Blackwell M."/>
            <person name="Jeffries T.W."/>
            <person name="Grigoriev I.V."/>
        </authorList>
    </citation>
    <scope>NUCLEOTIDE SEQUENCE [LARGE SCALE GENOMIC DNA]</scope>
    <source>
        <strain evidence="3">NRRL Y-17796</strain>
    </source>
</reference>
<sequence length="199" mass="22098">MTISSKLRTFGIILVSPLMLISGFALAGGTYLRYTMYLQQKHIAEQQAQQQRQSAATMSSVHYSKQDDANESKGSSGSSHSSGASGSKGKSDIQSDKPPEKTITLTLPLLIPKYHPDPKNPGSIPLNPFELIKRFTFFPDSEKPVFGAPQKIEKDNELQQIDENDPWLGQHPWEEANKMSYRSLFIPVSDKGILHPKSP</sequence>
<dbReference type="Proteomes" id="UP000095023">
    <property type="component" value="Unassembled WGS sequence"/>
</dbReference>
<accession>A0A1E4TM96</accession>
<keyword evidence="3" id="KW-1185">Reference proteome</keyword>
<feature type="region of interest" description="Disordered" evidence="1">
    <location>
        <begin position="49"/>
        <end position="99"/>
    </location>
</feature>
<dbReference type="EMBL" id="KV453841">
    <property type="protein sequence ID" value="ODV92872.1"/>
    <property type="molecule type" value="Genomic_DNA"/>
</dbReference>
<evidence type="ECO:0000313" key="2">
    <source>
        <dbReference type="EMBL" id="ODV92872.1"/>
    </source>
</evidence>
<evidence type="ECO:0000256" key="1">
    <source>
        <dbReference type="SAM" id="MobiDB-lite"/>
    </source>
</evidence>
<feature type="compositionally biased region" description="Low complexity" evidence="1">
    <location>
        <begin position="72"/>
        <end position="88"/>
    </location>
</feature>